<dbReference type="InterPro" id="IPR011763">
    <property type="entry name" value="COA_CT_C"/>
</dbReference>
<feature type="domain" description="CoA carboxyltransferase C-terminal" evidence="18">
    <location>
        <begin position="1"/>
        <end position="242"/>
    </location>
</feature>
<dbReference type="InterPro" id="IPR029045">
    <property type="entry name" value="ClpP/crotonase-like_dom_sf"/>
</dbReference>
<evidence type="ECO:0000256" key="15">
    <source>
        <dbReference type="ARBA" id="ARBA00025280"/>
    </source>
</evidence>
<evidence type="ECO:0000256" key="1">
    <source>
        <dbReference type="ARBA" id="ARBA00001947"/>
    </source>
</evidence>
<dbReference type="GO" id="GO:0009317">
    <property type="term" value="C:acetyl-CoA carboxylase complex"/>
    <property type="evidence" value="ECO:0007669"/>
    <property type="project" value="InterPro"/>
</dbReference>
<keyword evidence="8" id="KW-0444">Lipid biosynthesis</keyword>
<reference evidence="19 20" key="1">
    <citation type="journal article" date="2010" name="Stand. Genomic Sci.">
        <title>Complete genome sequence of Desulfarculus baarsii type strain (2st14).</title>
        <authorList>
            <person name="Sun H."/>
            <person name="Spring S."/>
            <person name="Lapidus A."/>
            <person name="Davenport K."/>
            <person name="Del Rio T.G."/>
            <person name="Tice H."/>
            <person name="Nolan M."/>
            <person name="Copeland A."/>
            <person name="Cheng J.F."/>
            <person name="Lucas S."/>
            <person name="Tapia R."/>
            <person name="Goodwin L."/>
            <person name="Pitluck S."/>
            <person name="Ivanova N."/>
            <person name="Pagani I."/>
            <person name="Mavromatis K."/>
            <person name="Ovchinnikova G."/>
            <person name="Pati A."/>
            <person name="Chen A."/>
            <person name="Palaniappan K."/>
            <person name="Hauser L."/>
            <person name="Chang Y.J."/>
            <person name="Jeffries C.D."/>
            <person name="Detter J.C."/>
            <person name="Han C."/>
            <person name="Rohde M."/>
            <person name="Brambilla E."/>
            <person name="Goker M."/>
            <person name="Woyke T."/>
            <person name="Bristow J."/>
            <person name="Eisen J.A."/>
            <person name="Markowitz V."/>
            <person name="Hugenholtz P."/>
            <person name="Kyrpides N.C."/>
            <person name="Klenk H.P."/>
            <person name="Land M."/>
        </authorList>
    </citation>
    <scope>NUCLEOTIDE SEQUENCE [LARGE SCALE GENOMIC DNA]</scope>
    <source>
        <strain evidence="20">ATCC 33931 / DSM 2075 / LMG 7858 / VKM B-1802 / 2st14</strain>
    </source>
</reference>
<evidence type="ECO:0000256" key="2">
    <source>
        <dbReference type="ARBA" id="ARBA00004496"/>
    </source>
</evidence>
<feature type="domain" description="CoA carboxyltransferase N-terminal" evidence="17">
    <location>
        <begin position="329"/>
        <end position="612"/>
    </location>
</feature>
<dbReference type="Gene3D" id="3.90.226.10">
    <property type="entry name" value="2-enoyl-CoA Hydratase, Chain A, domain 1"/>
    <property type="match status" value="2"/>
</dbReference>
<dbReference type="STRING" id="644282.Deba_2144"/>
<evidence type="ECO:0000256" key="11">
    <source>
        <dbReference type="ARBA" id="ARBA00022832"/>
    </source>
</evidence>
<sequence length="630" mass="69799">MKLIDILKTRTRHPFRPRSSDIIQHVFQDFRDYGAKGDSLIIGEGHLDDRRVYVVGQEKPKPKKLRSAADVGKLNWGMLSAAEHSQVLRLLQRLQETGPHEDAVLLSLIDTYGADISMESARQLQAFFIANLIRAYLNVPIRTISIVIGEGGSGGALALQVADRRAAMEDALYATAPPESLAAIIFRDPGRIEQALAISKSRAKDLKHFNVIDTIIPQTKRVDDVEGMAQNVRAYLEKTVKELSRARLEKLMQKRLDQAEEMGVVRRGKFYEIKRFIEKPLKSFSKPPVDIKLIADPSGATIHIDDTSYGDGTLMKPGQAYIRCGEERQGASGDGCGAVIALEDYLRNHQICPNCGKQHVLDAAGWVDALADAGTFHELFRNITVADVLPEEEIHDYYRQFLDRQKGCSSFNESLVTAHARVHGYPVVLAISEFAFAGGSMGVVFGEKFRMAVEYATRKRWPLISVCCSGGARLYEGIVALMQMTKTVAAVERLKRLGIPYISILADPSSGGAIASYAALGDVCIAEPNALVIFTGPRVMKARGFAVQDDLVRSDSLLAVSAETLELADFYCDIRGIQEVTPRRDMRRSLARYLELYARFRAGEKQKKGQRPYMRRVVHSAGVELDDGNG</sequence>
<dbReference type="GO" id="GO:0005524">
    <property type="term" value="F:ATP binding"/>
    <property type="evidence" value="ECO:0007669"/>
    <property type="project" value="UniProtKB-KW"/>
</dbReference>
<keyword evidence="14" id="KW-0275">Fatty acid biosynthesis</keyword>
<evidence type="ECO:0000313" key="19">
    <source>
        <dbReference type="EMBL" id="ADK85509.1"/>
    </source>
</evidence>
<evidence type="ECO:0000256" key="9">
    <source>
        <dbReference type="ARBA" id="ARBA00022679"/>
    </source>
</evidence>
<comment type="cofactor">
    <cofactor evidence="1">
        <name>Zn(2+)</name>
        <dbReference type="ChEBI" id="CHEBI:29105"/>
    </cofactor>
</comment>
<dbReference type="PROSITE" id="PS50989">
    <property type="entry name" value="COA_CT_CTER"/>
    <property type="match status" value="1"/>
</dbReference>
<comment type="catalytic activity">
    <reaction evidence="16">
        <text>N(6)-carboxybiotinyl-L-lysyl-[protein] + acetyl-CoA = N(6)-biotinyl-L-lysyl-[protein] + malonyl-CoA</text>
        <dbReference type="Rhea" id="RHEA:54728"/>
        <dbReference type="Rhea" id="RHEA-COMP:10505"/>
        <dbReference type="Rhea" id="RHEA-COMP:10506"/>
        <dbReference type="ChEBI" id="CHEBI:57288"/>
        <dbReference type="ChEBI" id="CHEBI:57384"/>
        <dbReference type="ChEBI" id="CHEBI:83144"/>
        <dbReference type="ChEBI" id="CHEBI:83145"/>
        <dbReference type="EC" id="2.1.3.15"/>
    </reaction>
</comment>
<dbReference type="PRINTS" id="PR01070">
    <property type="entry name" value="ACCCTRFRASEB"/>
</dbReference>
<comment type="function">
    <text evidence="15">Component of the acetyl coenzyme A carboxylase (ACC) complex. Biotin carboxylase (BC) catalyzes the carboxylation of biotin on its carrier protein (BCCP) and then the CO(2) group is transferred by the transcarboxylase to acetyl-CoA to form malonyl-CoA.</text>
</comment>
<accession>E1QIW6</accession>
<dbReference type="InterPro" id="IPR001095">
    <property type="entry name" value="Acetyl_CoA_COase_a_su"/>
</dbReference>
<dbReference type="GO" id="GO:0016743">
    <property type="term" value="F:carboxyl- or carbamoyltransferase activity"/>
    <property type="evidence" value="ECO:0007669"/>
    <property type="project" value="InterPro"/>
</dbReference>
<evidence type="ECO:0000256" key="13">
    <source>
        <dbReference type="ARBA" id="ARBA00023098"/>
    </source>
</evidence>
<evidence type="ECO:0000256" key="16">
    <source>
        <dbReference type="ARBA" id="ARBA00049152"/>
    </source>
</evidence>
<dbReference type="InterPro" id="IPR034733">
    <property type="entry name" value="AcCoA_carboxyl_beta"/>
</dbReference>
<evidence type="ECO:0000256" key="14">
    <source>
        <dbReference type="ARBA" id="ARBA00023160"/>
    </source>
</evidence>
<protein>
    <recommendedName>
        <fullName evidence="7">Acetyl-coenzyme A carboxylase carboxyl transferase subunits beta/alpha</fullName>
        <ecNumber evidence="6">2.1.3.15</ecNumber>
    </recommendedName>
</protein>
<dbReference type="GO" id="GO:2001295">
    <property type="term" value="P:malonyl-CoA biosynthetic process"/>
    <property type="evidence" value="ECO:0007669"/>
    <property type="project" value="UniProtKB-UniPathway"/>
</dbReference>
<dbReference type="InterPro" id="IPR011762">
    <property type="entry name" value="COA_CT_N"/>
</dbReference>
<evidence type="ECO:0000256" key="3">
    <source>
        <dbReference type="ARBA" id="ARBA00006276"/>
    </source>
</evidence>
<keyword evidence="12" id="KW-0067">ATP-binding</keyword>
<evidence type="ECO:0000256" key="4">
    <source>
        <dbReference type="ARBA" id="ARBA00010284"/>
    </source>
</evidence>
<dbReference type="GO" id="GO:0006633">
    <property type="term" value="P:fatty acid biosynthetic process"/>
    <property type="evidence" value="ECO:0007669"/>
    <property type="project" value="UniProtKB-KW"/>
</dbReference>
<dbReference type="OrthoDB" id="9772975at2"/>
<dbReference type="GO" id="GO:0003989">
    <property type="term" value="F:acetyl-CoA carboxylase activity"/>
    <property type="evidence" value="ECO:0007669"/>
    <property type="project" value="InterPro"/>
</dbReference>
<comment type="subcellular location">
    <subcellularLocation>
        <location evidence="2">Cytoplasm</location>
    </subcellularLocation>
</comment>
<comment type="similarity">
    <text evidence="3">In the C-terminal section; belongs to the AccA family.</text>
</comment>
<dbReference type="HOGENOM" id="CLU_433959_0_0_7"/>
<dbReference type="Proteomes" id="UP000009047">
    <property type="component" value="Chromosome"/>
</dbReference>
<comment type="similarity">
    <text evidence="4">In the N-terminal section; belongs to the AccD/PCCB family.</text>
</comment>
<keyword evidence="11" id="KW-0276">Fatty acid metabolism</keyword>
<dbReference type="PROSITE" id="PS50980">
    <property type="entry name" value="COA_CT_NTER"/>
    <property type="match status" value="1"/>
</dbReference>
<organism evidence="19 20">
    <name type="scientific">Desulfarculus baarsii (strain ATCC 33931 / DSM 2075 / LMG 7858 / VKM B-1802 / 2st14)</name>
    <dbReference type="NCBI Taxonomy" id="644282"/>
    <lineage>
        <taxon>Bacteria</taxon>
        <taxon>Pseudomonadati</taxon>
        <taxon>Thermodesulfobacteriota</taxon>
        <taxon>Desulfarculia</taxon>
        <taxon>Desulfarculales</taxon>
        <taxon>Desulfarculaceae</taxon>
        <taxon>Desulfarculus</taxon>
    </lineage>
</organism>
<keyword evidence="9 19" id="KW-0808">Transferase</keyword>
<dbReference type="EC" id="2.1.3.15" evidence="6"/>
<dbReference type="eggNOG" id="COG0777">
    <property type="taxonomic scope" value="Bacteria"/>
</dbReference>
<evidence type="ECO:0000256" key="6">
    <source>
        <dbReference type="ARBA" id="ARBA00011883"/>
    </source>
</evidence>
<evidence type="ECO:0000256" key="8">
    <source>
        <dbReference type="ARBA" id="ARBA00022516"/>
    </source>
</evidence>
<dbReference type="AlphaFoldDB" id="E1QIW6"/>
<dbReference type="EMBL" id="CP002085">
    <property type="protein sequence ID" value="ADK85509.1"/>
    <property type="molecule type" value="Genomic_DNA"/>
</dbReference>
<dbReference type="UniPathway" id="UPA00655">
    <property type="reaction ID" value="UER00711"/>
</dbReference>
<dbReference type="InterPro" id="IPR000438">
    <property type="entry name" value="Acetyl_CoA_COase_Trfase_b_su"/>
</dbReference>
<keyword evidence="20" id="KW-1185">Reference proteome</keyword>
<name>E1QIW6_DESB2</name>
<comment type="subunit">
    <text evidence="5">Acetyl-CoA carboxylase is a heterotetramer composed of biotin carboxyl carrier protein (AccB), biotin carboxylase (AccC) and two subunits of ACCase subunit beta/alpha.</text>
</comment>
<dbReference type="RefSeq" id="WP_013258950.1">
    <property type="nucleotide sequence ID" value="NC_014365.1"/>
</dbReference>
<dbReference type="eggNOG" id="COG0825">
    <property type="taxonomic scope" value="Bacteria"/>
</dbReference>
<dbReference type="Pfam" id="PF03255">
    <property type="entry name" value="ACCA"/>
    <property type="match status" value="1"/>
</dbReference>
<dbReference type="SUPFAM" id="SSF52096">
    <property type="entry name" value="ClpP/crotonase"/>
    <property type="match status" value="2"/>
</dbReference>
<evidence type="ECO:0000256" key="10">
    <source>
        <dbReference type="ARBA" id="ARBA00022741"/>
    </source>
</evidence>
<dbReference type="KEGG" id="dbr:Deba_2144"/>
<evidence type="ECO:0000256" key="7">
    <source>
        <dbReference type="ARBA" id="ARBA00018312"/>
    </source>
</evidence>
<keyword evidence="10" id="KW-0547">Nucleotide-binding</keyword>
<dbReference type="Pfam" id="PF01039">
    <property type="entry name" value="Carboxyl_trans"/>
    <property type="match status" value="1"/>
</dbReference>
<evidence type="ECO:0000259" key="18">
    <source>
        <dbReference type="PROSITE" id="PS50989"/>
    </source>
</evidence>
<proteinExistence type="inferred from homology"/>
<evidence type="ECO:0000259" key="17">
    <source>
        <dbReference type="PROSITE" id="PS50980"/>
    </source>
</evidence>
<evidence type="ECO:0000256" key="12">
    <source>
        <dbReference type="ARBA" id="ARBA00022840"/>
    </source>
</evidence>
<evidence type="ECO:0000313" key="20">
    <source>
        <dbReference type="Proteomes" id="UP000009047"/>
    </source>
</evidence>
<keyword evidence="13" id="KW-0443">Lipid metabolism</keyword>
<dbReference type="PANTHER" id="PTHR42995:SF5">
    <property type="entry name" value="ACETYL-COENZYME A CARBOXYLASE CARBOXYL TRANSFERASE SUBUNIT BETA, CHLOROPLASTIC"/>
    <property type="match status" value="1"/>
</dbReference>
<evidence type="ECO:0000256" key="5">
    <source>
        <dbReference type="ARBA" id="ARBA00011664"/>
    </source>
</evidence>
<gene>
    <name evidence="19" type="ordered locus">Deba_2144</name>
</gene>
<dbReference type="PANTHER" id="PTHR42995">
    <property type="entry name" value="ACETYL-COENZYME A CARBOXYLASE CARBOXYL TRANSFERASE SUBUNIT BETA, CHLOROPLASTIC"/>
    <property type="match status" value="1"/>
</dbReference>